<gene>
    <name evidence="3" type="primary">ldh</name>
    <name evidence="3" type="ORF">BWY73_00515</name>
</gene>
<organism evidence="3 4">
    <name type="scientific">candidate division TA06 bacterium ADurb.Bin417</name>
    <dbReference type="NCBI Taxonomy" id="1852828"/>
    <lineage>
        <taxon>Bacteria</taxon>
        <taxon>Bacteria division TA06</taxon>
    </lineage>
</organism>
<protein>
    <submittedName>
        <fullName evidence="3">L-lactate dehydrogenase</fullName>
        <ecNumber evidence="3">1.1.1.27</ecNumber>
    </submittedName>
</protein>
<dbReference type="AlphaFoldDB" id="A0A1V5MII3"/>
<dbReference type="PANTHER" id="PTHR11091:SF0">
    <property type="entry name" value="MALATE DEHYDROGENASE"/>
    <property type="match status" value="1"/>
</dbReference>
<dbReference type="EC" id="1.1.1.27" evidence="3"/>
<dbReference type="PANTHER" id="PTHR11091">
    <property type="entry name" value="OXIDOREDUCTASE-RELATED"/>
    <property type="match status" value="1"/>
</dbReference>
<evidence type="ECO:0000313" key="4">
    <source>
        <dbReference type="Proteomes" id="UP000485484"/>
    </source>
</evidence>
<sequence>MVSGRVLTGFGARLLAGRGVPPANARYVAESAVLNEAAGVTTHGVVQFFYFDKQVGPVIDPSAEPKLVLDRSAVALVDGNGSFAQLAMRLAARIAAGKARRFGIGLVCVRNTSWLAGLGVKLLPLVRQGFFAELWAGSAFKYVAPFGGCEARLGTNPIAFGFPVPGRPPVICDFSTSTVARGRAGLMIHAGDRAPEKIFLDGRGRATDNSAVLEAGGSIMLLGGEHYGYKGFGLSLWVEALGLMAGNRYEPGRELRESFALMLINPAAFGEADFYSKEVNRFVEIIKGGRRRPGVKEIRLPGERSFRSLARSEGLGIFLSGETLARLNDLAARNGLKPISLKS</sequence>
<keyword evidence="2 3" id="KW-0560">Oxidoreductase</keyword>
<comment type="similarity">
    <text evidence="1">Belongs to the LDH2/MDH2 oxidoreductase family.</text>
</comment>
<evidence type="ECO:0000256" key="1">
    <source>
        <dbReference type="ARBA" id="ARBA00006056"/>
    </source>
</evidence>
<dbReference type="GO" id="GO:0004459">
    <property type="term" value="F:L-lactate dehydrogenase (NAD+) activity"/>
    <property type="evidence" value="ECO:0007669"/>
    <property type="project" value="UniProtKB-EC"/>
</dbReference>
<dbReference type="InterPro" id="IPR043144">
    <property type="entry name" value="Mal/L-sulf/L-lact_DH-like_ah"/>
</dbReference>
<dbReference type="InterPro" id="IPR003767">
    <property type="entry name" value="Malate/L-lactate_DH-like"/>
</dbReference>
<dbReference type="InterPro" id="IPR043143">
    <property type="entry name" value="Mal/L-sulf/L-lact_DH-like_NADP"/>
</dbReference>
<proteinExistence type="inferred from homology"/>
<dbReference type="Pfam" id="PF02615">
    <property type="entry name" value="Ldh_2"/>
    <property type="match status" value="1"/>
</dbReference>
<accession>A0A1V5MII3</accession>
<comment type="caution">
    <text evidence="3">The sequence shown here is derived from an EMBL/GenBank/DDBJ whole genome shotgun (WGS) entry which is preliminary data.</text>
</comment>
<reference evidence="3 4" key="1">
    <citation type="submission" date="2017-02" db="EMBL/GenBank/DDBJ databases">
        <title>Delving into the versatile metabolic prowess of the omnipresent phylum Bacteroidetes.</title>
        <authorList>
            <person name="Nobu M.K."/>
            <person name="Mei R."/>
            <person name="Narihiro T."/>
            <person name="Kuroda K."/>
            <person name="Liu W.-T."/>
        </authorList>
    </citation>
    <scope>NUCLEOTIDE SEQUENCE [LARGE SCALE GENOMIC DNA]</scope>
    <source>
        <strain evidence="3">ADurb.Bin417</strain>
    </source>
</reference>
<dbReference type="SUPFAM" id="SSF89733">
    <property type="entry name" value="L-sulfolactate dehydrogenase-like"/>
    <property type="match status" value="1"/>
</dbReference>
<dbReference type="Gene3D" id="3.30.1370.60">
    <property type="entry name" value="Hypothetical oxidoreductase yiak, domain 2"/>
    <property type="match status" value="1"/>
</dbReference>
<name>A0A1V5MII3_UNCT6</name>
<dbReference type="Proteomes" id="UP000485484">
    <property type="component" value="Unassembled WGS sequence"/>
</dbReference>
<evidence type="ECO:0000256" key="2">
    <source>
        <dbReference type="ARBA" id="ARBA00023002"/>
    </source>
</evidence>
<dbReference type="InterPro" id="IPR036111">
    <property type="entry name" value="Mal/L-sulfo/L-lacto_DH-like_sf"/>
</dbReference>
<evidence type="ECO:0000313" key="3">
    <source>
        <dbReference type="EMBL" id="OPZ93048.1"/>
    </source>
</evidence>
<dbReference type="Gene3D" id="1.10.1530.10">
    <property type="match status" value="1"/>
</dbReference>
<dbReference type="EMBL" id="MWAK01000048">
    <property type="protein sequence ID" value="OPZ93048.1"/>
    <property type="molecule type" value="Genomic_DNA"/>
</dbReference>